<evidence type="ECO:0000256" key="1">
    <source>
        <dbReference type="ARBA" id="ARBA00004167"/>
    </source>
</evidence>
<feature type="region of interest" description="Disordered" evidence="5">
    <location>
        <begin position="1"/>
        <end position="21"/>
    </location>
</feature>
<sequence>MKRRQQKGKHKGQTSNRAATLGRMSHKDFQNELYTIGEKLLIKFQKLPKADTLEIAFFFVIVLFIATIIVMMIIACSYCCFNCGNGSPDPKGRKTRVGPVAHE</sequence>
<evidence type="ECO:0000256" key="4">
    <source>
        <dbReference type="ARBA" id="ARBA00023136"/>
    </source>
</evidence>
<dbReference type="Proteomes" id="UP001190640">
    <property type="component" value="Chromosome 4"/>
</dbReference>
<keyword evidence="3 6" id="KW-1133">Transmembrane helix</keyword>
<dbReference type="RefSeq" id="XP_054832146.1">
    <property type="nucleotide sequence ID" value="XM_054976171.1"/>
</dbReference>
<keyword evidence="4 6" id="KW-0472">Membrane</keyword>
<evidence type="ECO:0000256" key="5">
    <source>
        <dbReference type="SAM" id="MobiDB-lite"/>
    </source>
</evidence>
<dbReference type="AlphaFoldDB" id="A0AA97J740"/>
<feature type="compositionally biased region" description="Basic residues" evidence="5">
    <location>
        <begin position="1"/>
        <end position="12"/>
    </location>
</feature>
<evidence type="ECO:0000313" key="8">
    <source>
        <dbReference type="RefSeq" id="XP_054832146.1"/>
    </source>
</evidence>
<gene>
    <name evidence="8" type="primary">SMIM5</name>
</gene>
<evidence type="ECO:0000256" key="2">
    <source>
        <dbReference type="ARBA" id="ARBA00022692"/>
    </source>
</evidence>
<dbReference type="GO" id="GO:0016020">
    <property type="term" value="C:membrane"/>
    <property type="evidence" value="ECO:0007669"/>
    <property type="project" value="UniProtKB-SubCell"/>
</dbReference>
<dbReference type="PANTHER" id="PTHR37344:SF1">
    <property type="entry name" value="SMALL INTEGRAL MEMBRANE PROTEIN 5"/>
    <property type="match status" value="1"/>
</dbReference>
<keyword evidence="7" id="KW-1185">Reference proteome</keyword>
<evidence type="ECO:0000256" key="6">
    <source>
        <dbReference type="SAM" id="Phobius"/>
    </source>
</evidence>
<dbReference type="Pfam" id="PF15831">
    <property type="entry name" value="SMIM5_18_22"/>
    <property type="match status" value="1"/>
</dbReference>
<dbReference type="PANTHER" id="PTHR37344">
    <property type="entry name" value="SMALL INTEGRAL MEMBRANE PROTEIN 5"/>
    <property type="match status" value="1"/>
</dbReference>
<organism evidence="7 8">
    <name type="scientific">Eublepharis macularius</name>
    <name type="common">Leopard gecko</name>
    <name type="synonym">Cyrtodactylus macularius</name>
    <dbReference type="NCBI Taxonomy" id="481883"/>
    <lineage>
        <taxon>Eukaryota</taxon>
        <taxon>Metazoa</taxon>
        <taxon>Chordata</taxon>
        <taxon>Craniata</taxon>
        <taxon>Vertebrata</taxon>
        <taxon>Euteleostomi</taxon>
        <taxon>Lepidosauria</taxon>
        <taxon>Squamata</taxon>
        <taxon>Bifurcata</taxon>
        <taxon>Gekkota</taxon>
        <taxon>Eublepharidae</taxon>
        <taxon>Eublepharinae</taxon>
        <taxon>Eublepharis</taxon>
    </lineage>
</organism>
<proteinExistence type="predicted"/>
<comment type="subcellular location">
    <subcellularLocation>
        <location evidence="1">Membrane</location>
        <topology evidence="1">Single-pass membrane protein</topology>
    </subcellularLocation>
</comment>
<evidence type="ECO:0000313" key="7">
    <source>
        <dbReference type="Proteomes" id="UP001190640"/>
    </source>
</evidence>
<dbReference type="GeneID" id="129327478"/>
<dbReference type="KEGG" id="emc:129327478"/>
<accession>A0AA97J740</accession>
<feature type="transmembrane region" description="Helical" evidence="6">
    <location>
        <begin position="55"/>
        <end position="75"/>
    </location>
</feature>
<protein>
    <submittedName>
        <fullName evidence="8">Small integral membrane protein 5</fullName>
    </submittedName>
</protein>
<dbReference type="CTD" id="643008"/>
<evidence type="ECO:0000256" key="3">
    <source>
        <dbReference type="ARBA" id="ARBA00022989"/>
    </source>
</evidence>
<dbReference type="InterPro" id="IPR047133">
    <property type="entry name" value="SMIM5"/>
</dbReference>
<reference evidence="8" key="1">
    <citation type="submission" date="2025-08" db="UniProtKB">
        <authorList>
            <consortium name="RefSeq"/>
        </authorList>
    </citation>
    <scope>IDENTIFICATION</scope>
    <source>
        <tissue evidence="8">Blood</tissue>
    </source>
</reference>
<dbReference type="CDD" id="cd20254">
    <property type="entry name" value="CASIMO1_SMIM5"/>
    <property type="match status" value="1"/>
</dbReference>
<dbReference type="InterPro" id="IPR031671">
    <property type="entry name" value="SMIM5/18/22"/>
</dbReference>
<keyword evidence="2 6" id="KW-0812">Transmembrane</keyword>
<name>A0AA97J740_EUBMA</name>